<keyword evidence="1" id="KW-0472">Membrane</keyword>
<feature type="transmembrane region" description="Helical" evidence="1">
    <location>
        <begin position="6"/>
        <end position="25"/>
    </location>
</feature>
<evidence type="ECO:0000256" key="1">
    <source>
        <dbReference type="SAM" id="Phobius"/>
    </source>
</evidence>
<dbReference type="Proteomes" id="UP001165079">
    <property type="component" value="Unassembled WGS sequence"/>
</dbReference>
<dbReference type="RefSeq" id="WP_285666243.1">
    <property type="nucleotide sequence ID" value="NZ_BSTX01000004.1"/>
</dbReference>
<dbReference type="AlphaFoldDB" id="A0A9W6SUF7"/>
<accession>A0A9W6SUF7</accession>
<keyword evidence="3" id="KW-1185">Reference proteome</keyword>
<gene>
    <name evidence="2" type="ORF">Afil01_57580</name>
</gene>
<organism evidence="2 3">
    <name type="scientific">Actinorhabdospora filicis</name>
    <dbReference type="NCBI Taxonomy" id="1785913"/>
    <lineage>
        <taxon>Bacteria</taxon>
        <taxon>Bacillati</taxon>
        <taxon>Actinomycetota</taxon>
        <taxon>Actinomycetes</taxon>
        <taxon>Micromonosporales</taxon>
        <taxon>Micromonosporaceae</taxon>
        <taxon>Actinorhabdospora</taxon>
    </lineage>
</organism>
<reference evidence="2" key="1">
    <citation type="submission" date="2023-03" db="EMBL/GenBank/DDBJ databases">
        <title>Actinorhabdospora filicis NBRC 111898.</title>
        <authorList>
            <person name="Ichikawa N."/>
            <person name="Sato H."/>
            <person name="Tonouchi N."/>
        </authorList>
    </citation>
    <scope>NUCLEOTIDE SEQUENCE</scope>
    <source>
        <strain evidence="2">NBRC 111898</strain>
    </source>
</reference>
<evidence type="ECO:0000313" key="2">
    <source>
        <dbReference type="EMBL" id="GLZ80951.1"/>
    </source>
</evidence>
<name>A0A9W6SUF7_9ACTN</name>
<dbReference type="EMBL" id="BSTX01000004">
    <property type="protein sequence ID" value="GLZ80951.1"/>
    <property type="molecule type" value="Genomic_DNA"/>
</dbReference>
<keyword evidence="1" id="KW-1133">Transmembrane helix</keyword>
<evidence type="ECO:0000313" key="3">
    <source>
        <dbReference type="Proteomes" id="UP001165079"/>
    </source>
</evidence>
<comment type="caution">
    <text evidence="2">The sequence shown here is derived from an EMBL/GenBank/DDBJ whole genome shotgun (WGS) entry which is preliminary data.</text>
</comment>
<feature type="transmembrane region" description="Helical" evidence="1">
    <location>
        <begin position="37"/>
        <end position="55"/>
    </location>
</feature>
<proteinExistence type="predicted"/>
<protein>
    <submittedName>
        <fullName evidence="2">Uncharacterized protein</fullName>
    </submittedName>
</protein>
<sequence>MDERLPTALIAFAGMFLVIAAIAWFVSPKARSKLKRWRGRALIALLLVLAFVYFYKEGRK</sequence>
<keyword evidence="1" id="KW-0812">Transmembrane</keyword>